<dbReference type="InterPro" id="IPR050194">
    <property type="entry name" value="Glycosyltransferase_grp1"/>
</dbReference>
<dbReference type="Pfam" id="PF00534">
    <property type="entry name" value="Glycos_transf_1"/>
    <property type="match status" value="1"/>
</dbReference>
<dbReference type="SUPFAM" id="SSF53756">
    <property type="entry name" value="UDP-Glycosyltransferase/glycogen phosphorylase"/>
    <property type="match status" value="1"/>
</dbReference>
<keyword evidence="4" id="KW-1185">Reference proteome</keyword>
<evidence type="ECO:0000259" key="2">
    <source>
        <dbReference type="Pfam" id="PF13439"/>
    </source>
</evidence>
<accession>A0ABS2DYG2</accession>
<dbReference type="PANTHER" id="PTHR45947:SF3">
    <property type="entry name" value="SULFOQUINOVOSYL TRANSFERASE SQD2"/>
    <property type="match status" value="1"/>
</dbReference>
<dbReference type="PANTHER" id="PTHR45947">
    <property type="entry name" value="SULFOQUINOVOSYL TRANSFERASE SQD2"/>
    <property type="match status" value="1"/>
</dbReference>
<feature type="domain" description="Glycosyltransferase subfamily 4-like N-terminal" evidence="2">
    <location>
        <begin position="7"/>
        <end position="201"/>
    </location>
</feature>
<dbReference type="InterPro" id="IPR001296">
    <property type="entry name" value="Glyco_trans_1"/>
</dbReference>
<dbReference type="Gene3D" id="3.40.50.2000">
    <property type="entry name" value="Glycogen Phosphorylase B"/>
    <property type="match status" value="2"/>
</dbReference>
<dbReference type="CDD" id="cd03801">
    <property type="entry name" value="GT4_PimA-like"/>
    <property type="match status" value="1"/>
</dbReference>
<proteinExistence type="predicted"/>
<dbReference type="EMBL" id="JACLYZ010000006">
    <property type="protein sequence ID" value="MBM6734354.1"/>
    <property type="molecule type" value="Genomic_DNA"/>
</dbReference>
<protein>
    <submittedName>
        <fullName evidence="3">Glycosyltransferase family 4 protein</fullName>
    </submittedName>
</protein>
<dbReference type="Proteomes" id="UP000766986">
    <property type="component" value="Unassembled WGS sequence"/>
</dbReference>
<organism evidence="3 4">
    <name type="scientific">Mediterranea massiliensis</name>
    <dbReference type="NCBI Taxonomy" id="1841865"/>
    <lineage>
        <taxon>Bacteria</taxon>
        <taxon>Pseudomonadati</taxon>
        <taxon>Bacteroidota</taxon>
        <taxon>Bacteroidia</taxon>
        <taxon>Bacteroidales</taxon>
        <taxon>Bacteroidaceae</taxon>
        <taxon>Mediterranea</taxon>
    </lineage>
</organism>
<dbReference type="InterPro" id="IPR028098">
    <property type="entry name" value="Glyco_trans_4-like_N"/>
</dbReference>
<reference evidence="3 4" key="1">
    <citation type="journal article" date="2021" name="Sci. Rep.">
        <title>The distribution of antibiotic resistance genes in chicken gut microbiota commensals.</title>
        <authorList>
            <person name="Juricova H."/>
            <person name="Matiasovicova J."/>
            <person name="Kubasova T."/>
            <person name="Cejkova D."/>
            <person name="Rychlik I."/>
        </authorList>
    </citation>
    <scope>NUCLEOTIDE SEQUENCE [LARGE SCALE GENOMIC DNA]</scope>
    <source>
        <strain evidence="3 4">An772</strain>
    </source>
</reference>
<gene>
    <name evidence="3" type="ORF">H7U35_03800</name>
</gene>
<name>A0ABS2DYG2_9BACT</name>
<evidence type="ECO:0000313" key="3">
    <source>
        <dbReference type="EMBL" id="MBM6734354.1"/>
    </source>
</evidence>
<sequence>MKVLFTFGGIPHYLNALLEKLYKKGVDIVVVTPQKGNATIGQGVKMVEGGTYRHLTTPEKKMFYGKSAFPALPDLISREKPDLVVMGWPYFLQLFFQPRLRRVLRACGTRVAIREIPFQTPPYGRIRSYFRQHPMYDENMCLQSHGTAFLLRQWLIARLRRYCYARCAGILCYSSVGHEIIPSYGVKPERIHVTYNATDTEALLSERQAVEAEPALLPPCHRRLLHIGRLVKWKRVDLLIDAFAQLAEKYPDAELTIVGNGPELENLKQQARRLNLTVADKDTPSAPGCVRFTGAIYDPKELEACMHESLVYVLAGMGGLSINDAMTYGLPVVCSVCDGTERDLVADGRNGLFFRDGDVDSLTLTLDNLLASPERCRTMGQESERIIREQINLDTVAKRYLLAFNDLMKMKNEE</sequence>
<dbReference type="Pfam" id="PF13439">
    <property type="entry name" value="Glyco_transf_4"/>
    <property type="match status" value="1"/>
</dbReference>
<evidence type="ECO:0000259" key="1">
    <source>
        <dbReference type="Pfam" id="PF00534"/>
    </source>
</evidence>
<evidence type="ECO:0000313" key="4">
    <source>
        <dbReference type="Proteomes" id="UP000766986"/>
    </source>
</evidence>
<comment type="caution">
    <text evidence="3">The sequence shown here is derived from an EMBL/GenBank/DDBJ whole genome shotgun (WGS) entry which is preliminary data.</text>
</comment>
<dbReference type="RefSeq" id="WP_205094811.1">
    <property type="nucleotide sequence ID" value="NZ_JACLYZ010000006.1"/>
</dbReference>
<feature type="domain" description="Glycosyl transferase family 1" evidence="1">
    <location>
        <begin position="223"/>
        <end position="383"/>
    </location>
</feature>